<keyword evidence="1" id="KW-0732">Signal</keyword>
<accession>A0A371JXI7</accession>
<organism evidence="2 3">
    <name type="scientific">Lysobacter silvisoli</name>
    <dbReference type="NCBI Taxonomy" id="2293254"/>
    <lineage>
        <taxon>Bacteria</taxon>
        <taxon>Pseudomonadati</taxon>
        <taxon>Pseudomonadota</taxon>
        <taxon>Gammaproteobacteria</taxon>
        <taxon>Lysobacterales</taxon>
        <taxon>Lysobacteraceae</taxon>
        <taxon>Lysobacter</taxon>
    </lineage>
</organism>
<dbReference type="Proteomes" id="UP000264492">
    <property type="component" value="Unassembled WGS sequence"/>
</dbReference>
<keyword evidence="3" id="KW-1185">Reference proteome</keyword>
<evidence type="ECO:0000256" key="1">
    <source>
        <dbReference type="SAM" id="SignalP"/>
    </source>
</evidence>
<dbReference type="AlphaFoldDB" id="A0A371JXI7"/>
<reference evidence="2 3" key="1">
    <citation type="submission" date="2018-08" db="EMBL/GenBank/DDBJ databases">
        <title>Lysobacter sp. zong2l5, whole genome shotgun sequence.</title>
        <authorList>
            <person name="Zhang X."/>
            <person name="Feng G."/>
            <person name="Zhu H."/>
        </authorList>
    </citation>
    <scope>NUCLEOTIDE SEQUENCE [LARGE SCALE GENOMIC DNA]</scope>
    <source>
        <strain evidence="3">zong2l5</strain>
    </source>
</reference>
<sequence length="104" mass="10659">MGFGIAIAATLVSGGAFAADPPALPLATEANASPVPAASLLPAEQQGKECEPEELHEILVMGGVSDPGDAQWADDRDLPELPQRDANALESAIASVERNATPEQ</sequence>
<proteinExistence type="predicted"/>
<feature type="chain" id="PRO_5016943392" evidence="1">
    <location>
        <begin position="19"/>
        <end position="104"/>
    </location>
</feature>
<name>A0A371JXI7_9GAMM</name>
<dbReference type="EMBL" id="QTSU01000003">
    <property type="protein sequence ID" value="RDZ26368.1"/>
    <property type="molecule type" value="Genomic_DNA"/>
</dbReference>
<evidence type="ECO:0000313" key="2">
    <source>
        <dbReference type="EMBL" id="RDZ26368.1"/>
    </source>
</evidence>
<protein>
    <submittedName>
        <fullName evidence="2">Uncharacterized protein</fullName>
    </submittedName>
</protein>
<evidence type="ECO:0000313" key="3">
    <source>
        <dbReference type="Proteomes" id="UP000264492"/>
    </source>
</evidence>
<feature type="signal peptide" evidence="1">
    <location>
        <begin position="1"/>
        <end position="18"/>
    </location>
</feature>
<comment type="caution">
    <text evidence="2">The sequence shown here is derived from an EMBL/GenBank/DDBJ whole genome shotgun (WGS) entry which is preliminary data.</text>
</comment>
<gene>
    <name evidence="2" type="ORF">DX914_15285</name>
</gene>